<dbReference type="EMBL" id="MJIC01000010">
    <property type="protein sequence ID" value="OFI34599.1"/>
    <property type="molecule type" value="Genomic_DNA"/>
</dbReference>
<dbReference type="Gene3D" id="3.40.50.920">
    <property type="match status" value="1"/>
</dbReference>
<dbReference type="InterPro" id="IPR051157">
    <property type="entry name" value="PDH/Transketolase"/>
</dbReference>
<evidence type="ECO:0000313" key="4">
    <source>
        <dbReference type="Proteomes" id="UP000176037"/>
    </source>
</evidence>
<keyword evidence="4" id="KW-1185">Reference proteome</keyword>
<dbReference type="Proteomes" id="UP000176037">
    <property type="component" value="Unassembled WGS sequence"/>
</dbReference>
<dbReference type="OrthoDB" id="9803371at2"/>
<dbReference type="Gene3D" id="3.40.50.970">
    <property type="match status" value="1"/>
</dbReference>
<name>A0A1E8FFC7_9ALTE</name>
<proteinExistence type="predicted"/>
<sequence length="309" mass="33535">MKGLREQFADTMLRIGQQDESLVVMVGDISHGILQPFAKACPGRFFNIGILEPSMVSMAAGFAKQGLVPVTHTIAPFLIERSFEQLKLDFGYQALAGNFISVGGAFDYAQLGCSHHCYTDVSLLAHLPGSQVFCPGSAVELDVLFSSQYRANAINYFRLTENPHGVEFAPESIKPGKIISAREGQDVTIIALGPQLKNALSAATSLSARGIEAEVLYVHTFKPFDAAAVVDSLTKTRRIVVVEELSAQDGLYNAVLRAWDGRGRMLSRQLAINEFIHGYGSYEDLCERSGLSAGHIEQAAAELVSHEVD</sequence>
<dbReference type="CDD" id="cd07033">
    <property type="entry name" value="TPP_PYR_DXS_TK_like"/>
    <property type="match status" value="1"/>
</dbReference>
<dbReference type="SUPFAM" id="SSF52922">
    <property type="entry name" value="TK C-terminal domain-like"/>
    <property type="match status" value="1"/>
</dbReference>
<dbReference type="RefSeq" id="WP_070175517.1">
    <property type="nucleotide sequence ID" value="NZ_BMJR01000001.1"/>
</dbReference>
<dbReference type="Pfam" id="PF02780">
    <property type="entry name" value="Transketolase_C"/>
    <property type="match status" value="1"/>
</dbReference>
<evidence type="ECO:0000259" key="2">
    <source>
        <dbReference type="SMART" id="SM00861"/>
    </source>
</evidence>
<dbReference type="InterPro" id="IPR033248">
    <property type="entry name" value="Transketolase_C"/>
</dbReference>
<dbReference type="PANTHER" id="PTHR43825">
    <property type="entry name" value="PYRUVATE DEHYDROGENASE E1 COMPONENT"/>
    <property type="match status" value="1"/>
</dbReference>
<comment type="caution">
    <text evidence="3">The sequence shown here is derived from an EMBL/GenBank/DDBJ whole genome shotgun (WGS) entry which is preliminary data.</text>
</comment>
<dbReference type="Pfam" id="PF02779">
    <property type="entry name" value="Transket_pyr"/>
    <property type="match status" value="1"/>
</dbReference>
<gene>
    <name evidence="3" type="ORF">BFC17_13450</name>
</gene>
<dbReference type="SUPFAM" id="SSF52518">
    <property type="entry name" value="Thiamin diphosphate-binding fold (THDP-binding)"/>
    <property type="match status" value="1"/>
</dbReference>
<accession>A0A1E8FFC7</accession>
<dbReference type="STRING" id="1856405.BFC17_13450"/>
<dbReference type="AlphaFoldDB" id="A0A1E8FFC7"/>
<dbReference type="InterPro" id="IPR005475">
    <property type="entry name" value="Transketolase-like_Pyr-bd"/>
</dbReference>
<dbReference type="InterPro" id="IPR009014">
    <property type="entry name" value="Transketo_C/PFOR_II"/>
</dbReference>
<evidence type="ECO:0000313" key="3">
    <source>
        <dbReference type="EMBL" id="OFI34599.1"/>
    </source>
</evidence>
<dbReference type="SMART" id="SM00861">
    <property type="entry name" value="Transket_pyr"/>
    <property type="match status" value="1"/>
</dbReference>
<evidence type="ECO:0000256" key="1">
    <source>
        <dbReference type="ARBA" id="ARBA00023052"/>
    </source>
</evidence>
<dbReference type="PANTHER" id="PTHR43825:SF5">
    <property type="entry name" value="HYPOTHETICAL TRANSKETOLASE FAMILY PROTEIN"/>
    <property type="match status" value="1"/>
</dbReference>
<organism evidence="3 4">
    <name type="scientific">Alteromonas lipolytica</name>
    <dbReference type="NCBI Taxonomy" id="1856405"/>
    <lineage>
        <taxon>Bacteria</taxon>
        <taxon>Pseudomonadati</taxon>
        <taxon>Pseudomonadota</taxon>
        <taxon>Gammaproteobacteria</taxon>
        <taxon>Alteromonadales</taxon>
        <taxon>Alteromonadaceae</taxon>
        <taxon>Alteromonas/Salinimonas group</taxon>
        <taxon>Alteromonas</taxon>
    </lineage>
</organism>
<reference evidence="3 4" key="1">
    <citation type="submission" date="2016-09" db="EMBL/GenBank/DDBJ databases">
        <title>Alteromonas lipolytica, a new species isolated from sea water.</title>
        <authorList>
            <person name="Wu Y.-H."/>
            <person name="Cheng H."/>
            <person name="Xu X.-W."/>
        </authorList>
    </citation>
    <scope>NUCLEOTIDE SEQUENCE [LARGE SCALE GENOMIC DNA]</scope>
    <source>
        <strain evidence="3 4">JW12</strain>
    </source>
</reference>
<dbReference type="InterPro" id="IPR029061">
    <property type="entry name" value="THDP-binding"/>
</dbReference>
<feature type="domain" description="Transketolase-like pyrimidine-binding" evidence="2">
    <location>
        <begin position="2"/>
        <end position="166"/>
    </location>
</feature>
<protein>
    <recommendedName>
        <fullName evidence="2">Transketolase-like pyrimidine-binding domain-containing protein</fullName>
    </recommendedName>
</protein>
<keyword evidence="1" id="KW-0786">Thiamine pyrophosphate</keyword>